<dbReference type="GO" id="GO:0005737">
    <property type="term" value="C:cytoplasm"/>
    <property type="evidence" value="ECO:0007669"/>
    <property type="project" value="TreeGrafter"/>
</dbReference>
<gene>
    <name evidence="2" type="ORF">E5222_09280</name>
</gene>
<organism evidence="2 3">
    <name type="scientific">Alteraurantiacibacter aquimixticola</name>
    <dbReference type="NCBI Taxonomy" id="2489173"/>
    <lineage>
        <taxon>Bacteria</taxon>
        <taxon>Pseudomonadati</taxon>
        <taxon>Pseudomonadota</taxon>
        <taxon>Alphaproteobacteria</taxon>
        <taxon>Sphingomonadales</taxon>
        <taxon>Erythrobacteraceae</taxon>
        <taxon>Alteraurantiacibacter</taxon>
    </lineage>
</organism>
<dbReference type="PROSITE" id="PS51186">
    <property type="entry name" value="GNAT"/>
    <property type="match status" value="1"/>
</dbReference>
<protein>
    <submittedName>
        <fullName evidence="2">N-acetyltransferase</fullName>
    </submittedName>
</protein>
<dbReference type="PANTHER" id="PTHR43441:SF6">
    <property type="entry name" value="N-ACETYLTRANSFERASE DOMAIN-CONTAINING PROTEIN"/>
    <property type="match status" value="1"/>
</dbReference>
<dbReference type="InterPro" id="IPR016181">
    <property type="entry name" value="Acyl_CoA_acyltransferase"/>
</dbReference>
<reference evidence="2 3" key="1">
    <citation type="submission" date="2019-04" db="EMBL/GenBank/DDBJ databases">
        <title>Altererythrobacter aquimixticola sp. nov., isolated from sediment of junction between the ocean and a freshwater spring.</title>
        <authorList>
            <person name="Yoon J.-H."/>
        </authorList>
    </citation>
    <scope>NUCLEOTIDE SEQUENCE [LARGE SCALE GENOMIC DNA]</scope>
    <source>
        <strain evidence="2 3">SSKS-13</strain>
    </source>
</reference>
<dbReference type="InterPro" id="IPR051908">
    <property type="entry name" value="Ribosomal_N-acetyltransferase"/>
</dbReference>
<dbReference type="Proteomes" id="UP000309389">
    <property type="component" value="Unassembled WGS sequence"/>
</dbReference>
<feature type="domain" description="N-acetyltransferase" evidence="1">
    <location>
        <begin position="12"/>
        <end position="169"/>
    </location>
</feature>
<comment type="caution">
    <text evidence="2">The sequence shown here is derived from an EMBL/GenBank/DDBJ whole genome shotgun (WGS) entry which is preliminary data.</text>
</comment>
<dbReference type="PANTHER" id="PTHR43441">
    <property type="entry name" value="RIBOSOMAL-PROTEIN-SERINE ACETYLTRANSFERASE"/>
    <property type="match status" value="1"/>
</dbReference>
<dbReference type="InterPro" id="IPR000182">
    <property type="entry name" value="GNAT_dom"/>
</dbReference>
<dbReference type="OrthoDB" id="5295305at2"/>
<evidence type="ECO:0000259" key="1">
    <source>
        <dbReference type="PROSITE" id="PS51186"/>
    </source>
</evidence>
<evidence type="ECO:0000313" key="3">
    <source>
        <dbReference type="Proteomes" id="UP000309389"/>
    </source>
</evidence>
<keyword evidence="2" id="KW-0808">Transferase</keyword>
<dbReference type="EMBL" id="SSHH01000002">
    <property type="protein sequence ID" value="TIX50456.1"/>
    <property type="molecule type" value="Genomic_DNA"/>
</dbReference>
<evidence type="ECO:0000313" key="2">
    <source>
        <dbReference type="EMBL" id="TIX50456.1"/>
    </source>
</evidence>
<sequence>MTEVPTLTTERFTMRPAQAGDEHALFPAYSDPGHMRYWSRAPFADVESFREYLFDPNSGGRTWIPVPHGGGDPVMTVYAGARLEGVFEIGYMILPNMQRQGIARECVSALVTHLFRSEGAHRLFADIDPRNTASNRLVRSLGFTREAHLRDAMKTHIGWCDTWLWGLLEDEWPH</sequence>
<dbReference type="AlphaFoldDB" id="A0A4T3F6G8"/>
<dbReference type="GO" id="GO:1990189">
    <property type="term" value="F:protein N-terminal-serine acetyltransferase activity"/>
    <property type="evidence" value="ECO:0007669"/>
    <property type="project" value="TreeGrafter"/>
</dbReference>
<dbReference type="Gene3D" id="3.40.630.30">
    <property type="match status" value="1"/>
</dbReference>
<proteinExistence type="predicted"/>
<keyword evidence="3" id="KW-1185">Reference proteome</keyword>
<dbReference type="RefSeq" id="WP_136693477.1">
    <property type="nucleotide sequence ID" value="NZ_SSHH01000002.1"/>
</dbReference>
<accession>A0A4T3F6G8</accession>
<name>A0A4T3F6G8_9SPHN</name>
<dbReference type="Pfam" id="PF13302">
    <property type="entry name" value="Acetyltransf_3"/>
    <property type="match status" value="1"/>
</dbReference>
<dbReference type="GO" id="GO:0008999">
    <property type="term" value="F:protein-N-terminal-alanine acetyltransferase activity"/>
    <property type="evidence" value="ECO:0007669"/>
    <property type="project" value="TreeGrafter"/>
</dbReference>
<dbReference type="SUPFAM" id="SSF55729">
    <property type="entry name" value="Acyl-CoA N-acyltransferases (Nat)"/>
    <property type="match status" value="1"/>
</dbReference>